<dbReference type="InterPro" id="IPR055768">
    <property type="entry name" value="DUF7344"/>
</dbReference>
<protein>
    <recommendedName>
        <fullName evidence="1">DUF7344 domain-containing protein</fullName>
    </recommendedName>
</protein>
<sequence>MKTTPADGPVRTAGAPTLSPAAIFGLLTNDDRRYALHYLSMTVGELPVAEIADRIAYWNGESTTEGRRRALTALHHLHLPKLVDEGAVDYDVERQTVVLVAGADLVPHLRLVAAADFD</sequence>
<dbReference type="AlphaFoldDB" id="A0ABD5S2W7"/>
<keyword evidence="3" id="KW-1185">Reference proteome</keyword>
<accession>A0ABD5S2W7</accession>
<proteinExistence type="predicted"/>
<evidence type="ECO:0000259" key="1">
    <source>
        <dbReference type="Pfam" id="PF24035"/>
    </source>
</evidence>
<name>A0ABD5S2W7_9EURY</name>
<reference evidence="2 3" key="1">
    <citation type="journal article" date="2019" name="Int. J. Syst. Evol. Microbiol.">
        <title>The Global Catalogue of Microorganisms (GCM) 10K type strain sequencing project: providing services to taxonomists for standard genome sequencing and annotation.</title>
        <authorList>
            <consortium name="The Broad Institute Genomics Platform"/>
            <consortium name="The Broad Institute Genome Sequencing Center for Infectious Disease"/>
            <person name="Wu L."/>
            <person name="Ma J."/>
        </authorList>
    </citation>
    <scope>NUCLEOTIDE SEQUENCE [LARGE SCALE GENOMIC DNA]</scope>
    <source>
        <strain evidence="2 3">NBRC 111368</strain>
    </source>
</reference>
<dbReference type="EMBL" id="JBHSWU010000767">
    <property type="protein sequence ID" value="MFC6725899.1"/>
    <property type="molecule type" value="Genomic_DNA"/>
</dbReference>
<dbReference type="Proteomes" id="UP001596328">
    <property type="component" value="Unassembled WGS sequence"/>
</dbReference>
<dbReference type="Pfam" id="PF24035">
    <property type="entry name" value="DUF7344"/>
    <property type="match status" value="1"/>
</dbReference>
<evidence type="ECO:0000313" key="2">
    <source>
        <dbReference type="EMBL" id="MFC6725899.1"/>
    </source>
</evidence>
<comment type="caution">
    <text evidence="2">The sequence shown here is derived from an EMBL/GenBank/DDBJ whole genome shotgun (WGS) entry which is preliminary data.</text>
</comment>
<feature type="domain" description="DUF7344" evidence="1">
    <location>
        <begin position="24"/>
        <end position="97"/>
    </location>
</feature>
<gene>
    <name evidence="2" type="ORF">ACFQE1_16300</name>
</gene>
<evidence type="ECO:0000313" key="3">
    <source>
        <dbReference type="Proteomes" id="UP001596328"/>
    </source>
</evidence>
<organism evidence="2 3">
    <name type="scientific">Halobium palmae</name>
    <dbReference type="NCBI Taxonomy" id="1776492"/>
    <lineage>
        <taxon>Archaea</taxon>
        <taxon>Methanobacteriati</taxon>
        <taxon>Methanobacteriota</taxon>
        <taxon>Stenosarchaea group</taxon>
        <taxon>Halobacteria</taxon>
        <taxon>Halobacteriales</taxon>
        <taxon>Haloferacaceae</taxon>
        <taxon>Halobium</taxon>
    </lineage>
</organism>